<keyword evidence="12 30" id="KW-0808">Transferase</keyword>
<comment type="pathway">
    <text evidence="26">Glycan biosynthesis.</text>
</comment>
<keyword evidence="14 30" id="KW-0378">Hydrolase</keyword>
<dbReference type="SUPFAM" id="SSF56601">
    <property type="entry name" value="beta-lactamase/transpeptidase-like"/>
    <property type="match status" value="1"/>
</dbReference>
<evidence type="ECO:0000256" key="1">
    <source>
        <dbReference type="ARBA" id="ARBA00004249"/>
    </source>
</evidence>
<evidence type="ECO:0000256" key="19">
    <source>
        <dbReference type="ARBA" id="ARBA00023136"/>
    </source>
</evidence>
<comment type="catalytic activity">
    <reaction evidence="23">
        <text>Preferential cleavage: (Ac)2-L-Lys-D-Ala-|-D-Ala. Also transpeptidation of peptidyl-alanyl moieties that are N-acyl substituents of D-alanine.</text>
        <dbReference type="EC" id="3.4.16.4"/>
    </reaction>
</comment>
<dbReference type="AlphaFoldDB" id="A0A841L7T7"/>
<dbReference type="NCBIfam" id="TIGR02074">
    <property type="entry name" value="PBP_1a_fam"/>
    <property type="match status" value="1"/>
</dbReference>
<dbReference type="GO" id="GO:0008658">
    <property type="term" value="F:penicillin binding"/>
    <property type="evidence" value="ECO:0007669"/>
    <property type="project" value="InterPro"/>
</dbReference>
<comment type="catalytic activity">
    <reaction evidence="25">
        <text>[GlcNAc-(1-&gt;4)-Mur2Ac(oyl-L-Ala-gamma-D-Glu-L-Lys-D-Ala-D-Ala)](n)-di-trans,octa-cis-undecaprenyl diphosphate + beta-D-GlcNAc-(1-&gt;4)-Mur2Ac(oyl-L-Ala-gamma-D-Glu-L-Lys-D-Ala-D-Ala)-di-trans,octa-cis-undecaprenyl diphosphate = [GlcNAc-(1-&gt;4)-Mur2Ac(oyl-L-Ala-gamma-D-Glu-L-Lys-D-Ala-D-Ala)](n+1)-di-trans,octa-cis-undecaprenyl diphosphate + di-trans,octa-cis-undecaprenyl diphosphate + H(+)</text>
        <dbReference type="Rhea" id="RHEA:23708"/>
        <dbReference type="Rhea" id="RHEA-COMP:9602"/>
        <dbReference type="Rhea" id="RHEA-COMP:9603"/>
        <dbReference type="ChEBI" id="CHEBI:15378"/>
        <dbReference type="ChEBI" id="CHEBI:58405"/>
        <dbReference type="ChEBI" id="CHEBI:60033"/>
        <dbReference type="ChEBI" id="CHEBI:78435"/>
        <dbReference type="EC" id="2.4.99.28"/>
    </reaction>
</comment>
<name>A0A841L7T7_9SPHN</name>
<evidence type="ECO:0000259" key="29">
    <source>
        <dbReference type="Pfam" id="PF17092"/>
    </source>
</evidence>
<keyword evidence="9" id="KW-0121">Carboxypeptidase</keyword>
<keyword evidence="20" id="KW-0046">Antibiotic resistance</keyword>
<proteinExistence type="inferred from homology"/>
<dbReference type="EC" id="2.4.99.28" evidence="24"/>
<evidence type="ECO:0000256" key="13">
    <source>
        <dbReference type="ARBA" id="ARBA00022692"/>
    </source>
</evidence>
<evidence type="ECO:0000256" key="21">
    <source>
        <dbReference type="ARBA" id="ARBA00023268"/>
    </source>
</evidence>
<keyword evidence="31" id="KW-1185">Reference proteome</keyword>
<protein>
    <recommendedName>
        <fullName evidence="6">Penicillin-binding protein 1A</fullName>
        <ecNumber evidence="24">2.4.99.28</ecNumber>
        <ecNumber evidence="5">3.4.16.4</ecNumber>
    </recommendedName>
</protein>
<evidence type="ECO:0000313" key="31">
    <source>
        <dbReference type="Proteomes" id="UP000538147"/>
    </source>
</evidence>
<dbReference type="GO" id="GO:0008955">
    <property type="term" value="F:peptidoglycan glycosyltransferase activity"/>
    <property type="evidence" value="ECO:0007669"/>
    <property type="project" value="UniProtKB-EC"/>
</dbReference>
<reference evidence="30 31" key="1">
    <citation type="submission" date="2020-08" db="EMBL/GenBank/DDBJ databases">
        <title>Genomic Encyclopedia of Type Strains, Phase IV (KMG-IV): sequencing the most valuable type-strain genomes for metagenomic binning, comparative biology and taxonomic classification.</title>
        <authorList>
            <person name="Goeker M."/>
        </authorList>
    </citation>
    <scope>NUCLEOTIDE SEQUENCE [LARGE SCALE GENOMIC DNA]</scope>
    <source>
        <strain evidence="30 31">DSM 102189</strain>
    </source>
</reference>
<dbReference type="GO" id="GO:0046677">
    <property type="term" value="P:response to antibiotic"/>
    <property type="evidence" value="ECO:0007669"/>
    <property type="project" value="UniProtKB-KW"/>
</dbReference>
<evidence type="ECO:0000259" key="28">
    <source>
        <dbReference type="Pfam" id="PF00912"/>
    </source>
</evidence>
<keyword evidence="13" id="KW-0812">Transmembrane</keyword>
<dbReference type="UniPathway" id="UPA00219"/>
<feature type="domain" description="Penicillin-binding protein transpeptidase" evidence="27">
    <location>
        <begin position="429"/>
        <end position="675"/>
    </location>
</feature>
<evidence type="ECO:0000256" key="2">
    <source>
        <dbReference type="ARBA" id="ARBA00004752"/>
    </source>
</evidence>
<dbReference type="GO" id="GO:0071555">
    <property type="term" value="P:cell wall organization"/>
    <property type="evidence" value="ECO:0007669"/>
    <property type="project" value="UniProtKB-KW"/>
</dbReference>
<keyword evidence="16" id="KW-0735">Signal-anchor</keyword>
<dbReference type="EC" id="3.4.16.4" evidence="5"/>
<evidence type="ECO:0000256" key="22">
    <source>
        <dbReference type="ARBA" id="ARBA00023316"/>
    </source>
</evidence>
<evidence type="ECO:0000256" key="25">
    <source>
        <dbReference type="ARBA" id="ARBA00049902"/>
    </source>
</evidence>
<dbReference type="InterPro" id="IPR001460">
    <property type="entry name" value="PCN-bd_Tpept"/>
</dbReference>
<evidence type="ECO:0000256" key="10">
    <source>
        <dbReference type="ARBA" id="ARBA00022670"/>
    </source>
</evidence>
<organism evidence="30 31">
    <name type="scientific">Polymorphobacter multimanifer</name>
    <dbReference type="NCBI Taxonomy" id="1070431"/>
    <lineage>
        <taxon>Bacteria</taxon>
        <taxon>Pseudomonadati</taxon>
        <taxon>Pseudomonadota</taxon>
        <taxon>Alphaproteobacteria</taxon>
        <taxon>Sphingomonadales</taxon>
        <taxon>Sphingosinicellaceae</taxon>
        <taxon>Polymorphobacter</taxon>
    </lineage>
</organism>
<keyword evidence="22" id="KW-0961">Cell wall biogenesis/degradation</keyword>
<comment type="similarity">
    <text evidence="4">In the N-terminal section; belongs to the glycosyltransferase 51 family.</text>
</comment>
<evidence type="ECO:0000256" key="26">
    <source>
        <dbReference type="ARBA" id="ARBA00060592"/>
    </source>
</evidence>
<keyword evidence="10" id="KW-0645">Protease</keyword>
<dbReference type="GO" id="GO:0009002">
    <property type="term" value="F:serine-type D-Ala-D-Ala carboxypeptidase activity"/>
    <property type="evidence" value="ECO:0007669"/>
    <property type="project" value="UniProtKB-EC"/>
</dbReference>
<evidence type="ECO:0000256" key="12">
    <source>
        <dbReference type="ARBA" id="ARBA00022679"/>
    </source>
</evidence>
<dbReference type="Pfam" id="PF00905">
    <property type="entry name" value="Transpeptidase"/>
    <property type="match status" value="1"/>
</dbReference>
<keyword evidence="19" id="KW-0472">Membrane</keyword>
<evidence type="ECO:0000256" key="15">
    <source>
        <dbReference type="ARBA" id="ARBA00022960"/>
    </source>
</evidence>
<evidence type="ECO:0000256" key="16">
    <source>
        <dbReference type="ARBA" id="ARBA00022968"/>
    </source>
</evidence>
<feature type="domain" description="Penicillin-binding protein OB-like" evidence="29">
    <location>
        <begin position="329"/>
        <end position="427"/>
    </location>
</feature>
<dbReference type="GO" id="GO:0009252">
    <property type="term" value="P:peptidoglycan biosynthetic process"/>
    <property type="evidence" value="ECO:0007669"/>
    <property type="project" value="UniProtKB-UniPathway"/>
</dbReference>
<evidence type="ECO:0000256" key="24">
    <source>
        <dbReference type="ARBA" id="ARBA00044770"/>
    </source>
</evidence>
<dbReference type="EMBL" id="JACIIV010000001">
    <property type="protein sequence ID" value="MBB6225925.1"/>
    <property type="molecule type" value="Genomic_DNA"/>
</dbReference>
<evidence type="ECO:0000256" key="4">
    <source>
        <dbReference type="ARBA" id="ARBA00007739"/>
    </source>
</evidence>
<evidence type="ECO:0000256" key="11">
    <source>
        <dbReference type="ARBA" id="ARBA00022676"/>
    </source>
</evidence>
<keyword evidence="15" id="KW-0133">Cell shape</keyword>
<evidence type="ECO:0000256" key="18">
    <source>
        <dbReference type="ARBA" id="ARBA00022989"/>
    </source>
</evidence>
<evidence type="ECO:0000256" key="3">
    <source>
        <dbReference type="ARBA" id="ARBA00007090"/>
    </source>
</evidence>
<evidence type="ECO:0000256" key="7">
    <source>
        <dbReference type="ARBA" id="ARBA00022475"/>
    </source>
</evidence>
<evidence type="ECO:0000256" key="23">
    <source>
        <dbReference type="ARBA" id="ARBA00034000"/>
    </source>
</evidence>
<comment type="subcellular location">
    <subcellularLocation>
        <location evidence="1">Cell inner membrane</location>
        <topology evidence="1">Single-pass type II membrane protein</topology>
    </subcellularLocation>
</comment>
<dbReference type="RefSeq" id="WP_184193634.1">
    <property type="nucleotide sequence ID" value="NZ_JACIIV010000001.1"/>
</dbReference>
<dbReference type="PANTHER" id="PTHR32282">
    <property type="entry name" value="BINDING PROTEIN TRANSPEPTIDASE, PUTATIVE-RELATED"/>
    <property type="match status" value="1"/>
</dbReference>
<comment type="similarity">
    <text evidence="3">In the C-terminal section; belongs to the transpeptidase family.</text>
</comment>
<dbReference type="GO" id="GO:0005886">
    <property type="term" value="C:plasma membrane"/>
    <property type="evidence" value="ECO:0007669"/>
    <property type="project" value="UniProtKB-SubCell"/>
</dbReference>
<dbReference type="FunFam" id="1.10.3810.10:FF:000003">
    <property type="entry name" value="Penicillin-binding protein 1a"/>
    <property type="match status" value="1"/>
</dbReference>
<dbReference type="InterPro" id="IPR012338">
    <property type="entry name" value="Beta-lactam/transpept-like"/>
</dbReference>
<evidence type="ECO:0000256" key="6">
    <source>
        <dbReference type="ARBA" id="ARBA00018638"/>
    </source>
</evidence>
<dbReference type="InterPro" id="IPR050396">
    <property type="entry name" value="Glycosyltr_51/Transpeptidase"/>
</dbReference>
<evidence type="ECO:0000256" key="14">
    <source>
        <dbReference type="ARBA" id="ARBA00022801"/>
    </source>
</evidence>
<keyword evidence="8" id="KW-0997">Cell inner membrane</keyword>
<keyword evidence="17" id="KW-0573">Peptidoglycan synthesis</keyword>
<dbReference type="PANTHER" id="PTHR32282:SF27">
    <property type="entry name" value="PENICILLIN-BINDING PROTEIN 1A"/>
    <property type="match status" value="1"/>
</dbReference>
<comment type="caution">
    <text evidence="30">The sequence shown here is derived from an EMBL/GenBank/DDBJ whole genome shotgun (WGS) entry which is preliminary data.</text>
</comment>
<evidence type="ECO:0000256" key="20">
    <source>
        <dbReference type="ARBA" id="ARBA00023251"/>
    </source>
</evidence>
<gene>
    <name evidence="30" type="ORF">FHS79_000076</name>
</gene>
<evidence type="ECO:0000313" key="30">
    <source>
        <dbReference type="EMBL" id="MBB6225925.1"/>
    </source>
</evidence>
<feature type="domain" description="Glycosyl transferase family 51" evidence="28">
    <location>
        <begin position="52"/>
        <end position="228"/>
    </location>
</feature>
<evidence type="ECO:0000259" key="27">
    <source>
        <dbReference type="Pfam" id="PF00905"/>
    </source>
</evidence>
<dbReference type="GO" id="GO:0008360">
    <property type="term" value="P:regulation of cell shape"/>
    <property type="evidence" value="ECO:0007669"/>
    <property type="project" value="UniProtKB-KW"/>
</dbReference>
<keyword evidence="18" id="KW-1133">Transmembrane helix</keyword>
<comment type="pathway">
    <text evidence="2">Cell wall biogenesis; peptidoglycan biosynthesis.</text>
</comment>
<dbReference type="Gene3D" id="1.10.3810.10">
    <property type="entry name" value="Biosynthetic peptidoglycan transglycosylase-like"/>
    <property type="match status" value="1"/>
</dbReference>
<accession>A0A841L7T7</accession>
<dbReference type="GO" id="GO:0006508">
    <property type="term" value="P:proteolysis"/>
    <property type="evidence" value="ECO:0007669"/>
    <property type="project" value="UniProtKB-KW"/>
</dbReference>
<evidence type="ECO:0000256" key="9">
    <source>
        <dbReference type="ARBA" id="ARBA00022645"/>
    </source>
</evidence>
<dbReference type="SUPFAM" id="SSF53955">
    <property type="entry name" value="Lysozyme-like"/>
    <property type="match status" value="1"/>
</dbReference>
<dbReference type="InterPro" id="IPR036950">
    <property type="entry name" value="PBP_transglycosylase"/>
</dbReference>
<keyword evidence="7" id="KW-1003">Cell membrane</keyword>
<evidence type="ECO:0000256" key="5">
    <source>
        <dbReference type="ARBA" id="ARBA00012448"/>
    </source>
</evidence>
<dbReference type="InterPro" id="IPR001264">
    <property type="entry name" value="Glyco_trans_51"/>
</dbReference>
<dbReference type="Pfam" id="PF17092">
    <property type="entry name" value="PCB_OB"/>
    <property type="match status" value="1"/>
</dbReference>
<evidence type="ECO:0000256" key="8">
    <source>
        <dbReference type="ARBA" id="ARBA00022519"/>
    </source>
</evidence>
<keyword evidence="11 30" id="KW-0328">Glycosyltransferase</keyword>
<sequence>MRRWLILGGVVLLVLAGLGAVLVASVLRDLPGEDELARYAPALPSTVRDVNGEVVSTFMRERRIYLPYNEIPPQLVQAYVSAEDKSFFSHGGLDYLGIVGAVFTNIESQFTGRRPVGASTITQQVAKGIIGNEVTLTRKLREAVVAYRLESVFSKQQILEIYLNQIFLGRNAYGVEAAAQAYFGKPASGLNLAEMAYLAILPKAPSTYSPVSQQERALGRRAYVLGRMEEDGHITAAERAAANATPLVAVANRGMGPSRAGDYFIEDVRRLLIDQFGEDIDAADKPGGGRNSVYGGGLWIRTSLDPMMQDAAEDALRGGLVRFERGRAWRGPAATIEIGDGWPSRLARTMVPTGYDSWRKAVVLARAGSGVTIGFTDGSEATLPAYAASLKLRNTNQSAAQAMKPGDVIVVTKAGGNGWQLRQAPEISGGFVAEDPHTGRVFAMVGGFDARAQSFNRATQAKRQPGSTFKPIVYATALDNGFTPSSIVVDGPFCVFQTRRLGQKCFRNFGGSSAGPQTLRWGLEQSRNLMTVRLGYSTGMDKVAAQAKALGIGDYPAQLAFALGAGETTVMKLTNAYAQLFNAGRKLEPSLIDMVQDRDGKVIYRRDTRSCVGCVADDWNGEAMPRPSGRVVQVIDPRTAYQTVHLMEGVVTRGTATRLRVLERPLAGKTGTTSGPKDAWFIGGTQDLVAGLYLGYDQPRNLGGYVQGGNTAGPIWLDFAKVALKDAEKRPFVIPPGIRMVRIDRRSGKRVFGAWPTGNDPKAGVIWEAFKPDSEPRRVGASGARRGAAAGGRVRSDAEFLSNSGGIY</sequence>
<dbReference type="InterPro" id="IPR031376">
    <property type="entry name" value="PCB_OB"/>
</dbReference>
<keyword evidence="21" id="KW-0511">Multifunctional enzyme</keyword>
<evidence type="ECO:0000256" key="17">
    <source>
        <dbReference type="ARBA" id="ARBA00022984"/>
    </source>
</evidence>
<dbReference type="GO" id="GO:0030288">
    <property type="term" value="C:outer membrane-bounded periplasmic space"/>
    <property type="evidence" value="ECO:0007669"/>
    <property type="project" value="TreeGrafter"/>
</dbReference>
<dbReference type="Proteomes" id="UP000538147">
    <property type="component" value="Unassembled WGS sequence"/>
</dbReference>
<dbReference type="Gene3D" id="3.40.710.10">
    <property type="entry name" value="DD-peptidase/beta-lactamase superfamily"/>
    <property type="match status" value="1"/>
</dbReference>
<dbReference type="Pfam" id="PF00912">
    <property type="entry name" value="Transgly"/>
    <property type="match status" value="1"/>
</dbReference>
<dbReference type="InterPro" id="IPR023346">
    <property type="entry name" value="Lysozyme-like_dom_sf"/>
</dbReference>